<protein>
    <submittedName>
        <fullName evidence="1">Uncharacterized protein</fullName>
    </submittedName>
</protein>
<dbReference type="EMBL" id="EQ976727">
    <property type="protein sequence ID" value="EEF26682.1"/>
    <property type="molecule type" value="Genomic_DNA"/>
</dbReference>
<proteinExistence type="predicted"/>
<dbReference type="InParanoid" id="B9TBT1"/>
<accession>B9TBT1</accession>
<evidence type="ECO:0000313" key="2">
    <source>
        <dbReference type="Proteomes" id="UP000008311"/>
    </source>
</evidence>
<dbReference type="AlphaFoldDB" id="B9TBT1"/>
<name>B9TBT1_RICCO</name>
<dbReference type="Proteomes" id="UP000008311">
    <property type="component" value="Unassembled WGS sequence"/>
</dbReference>
<sequence length="163" mass="17246">MGFGQRMQPVGLEQLRLVGHAVEHERHQRRLDVLAQRAVHGEKLVGIVAAIVGRHAHADQHHLGVGLGGGLAHGAQVGLGGRHRQAAQAVVGAQLDDHDVGLVLGQQRRQARAAAAGGLAADAGIDHDGVDVVLLQFLLGQRDPARAARQAIFGRQTISEHKH</sequence>
<reference evidence="2" key="1">
    <citation type="journal article" date="2010" name="Nat. Biotechnol.">
        <title>Draft genome sequence of the oilseed species Ricinus communis.</title>
        <authorList>
            <person name="Chan A.P."/>
            <person name="Crabtree J."/>
            <person name="Zhao Q."/>
            <person name="Lorenzi H."/>
            <person name="Orvis J."/>
            <person name="Puiu D."/>
            <person name="Melake-Berhan A."/>
            <person name="Jones K.M."/>
            <person name="Redman J."/>
            <person name="Chen G."/>
            <person name="Cahoon E.B."/>
            <person name="Gedil M."/>
            <person name="Stanke M."/>
            <person name="Haas B.J."/>
            <person name="Wortman J.R."/>
            <person name="Fraser-Liggett C.M."/>
            <person name="Ravel J."/>
            <person name="Rabinowicz P.D."/>
        </authorList>
    </citation>
    <scope>NUCLEOTIDE SEQUENCE [LARGE SCALE GENOMIC DNA]</scope>
    <source>
        <strain evidence="2">cv. Hale</strain>
    </source>
</reference>
<evidence type="ECO:0000313" key="1">
    <source>
        <dbReference type="EMBL" id="EEF26682.1"/>
    </source>
</evidence>
<keyword evidence="2" id="KW-1185">Reference proteome</keyword>
<gene>
    <name evidence="1" type="ORF">RCOM_0368600</name>
</gene>
<feature type="non-terminal residue" evidence="1">
    <location>
        <position position="163"/>
    </location>
</feature>
<organism evidence="1 2">
    <name type="scientific">Ricinus communis</name>
    <name type="common">Castor bean</name>
    <dbReference type="NCBI Taxonomy" id="3988"/>
    <lineage>
        <taxon>Eukaryota</taxon>
        <taxon>Viridiplantae</taxon>
        <taxon>Streptophyta</taxon>
        <taxon>Embryophyta</taxon>
        <taxon>Tracheophyta</taxon>
        <taxon>Spermatophyta</taxon>
        <taxon>Magnoliopsida</taxon>
        <taxon>eudicotyledons</taxon>
        <taxon>Gunneridae</taxon>
        <taxon>Pentapetalae</taxon>
        <taxon>rosids</taxon>
        <taxon>fabids</taxon>
        <taxon>Malpighiales</taxon>
        <taxon>Euphorbiaceae</taxon>
        <taxon>Acalyphoideae</taxon>
        <taxon>Acalypheae</taxon>
        <taxon>Ricinus</taxon>
    </lineage>
</organism>